<organism evidence="2 3">
    <name type="scientific">Oedothorax gibbosus</name>
    <dbReference type="NCBI Taxonomy" id="931172"/>
    <lineage>
        <taxon>Eukaryota</taxon>
        <taxon>Metazoa</taxon>
        <taxon>Ecdysozoa</taxon>
        <taxon>Arthropoda</taxon>
        <taxon>Chelicerata</taxon>
        <taxon>Arachnida</taxon>
        <taxon>Araneae</taxon>
        <taxon>Araneomorphae</taxon>
        <taxon>Entelegynae</taxon>
        <taxon>Araneoidea</taxon>
        <taxon>Linyphiidae</taxon>
        <taxon>Erigoninae</taxon>
        <taxon>Oedothorax</taxon>
    </lineage>
</organism>
<gene>
    <name evidence="2" type="ORF">JTE90_000294</name>
</gene>
<protein>
    <submittedName>
        <fullName evidence="2">Uncharacterized protein</fullName>
    </submittedName>
</protein>
<accession>A0AAV6VUI4</accession>
<dbReference type="EMBL" id="JAFNEN010000027">
    <property type="protein sequence ID" value="KAG8199426.1"/>
    <property type="molecule type" value="Genomic_DNA"/>
</dbReference>
<sequence>MLSKLGNTQGKESMARKTHFRAVALFHQHQTIRSLEQGREEKKNRGFRTSSKSVGWKKRGEGTELKGGLGPIASICNVCVKNNSRKKNAMQLKNST</sequence>
<evidence type="ECO:0000313" key="3">
    <source>
        <dbReference type="Proteomes" id="UP000827092"/>
    </source>
</evidence>
<comment type="caution">
    <text evidence="2">The sequence shown here is derived from an EMBL/GenBank/DDBJ whole genome shotgun (WGS) entry which is preliminary data.</text>
</comment>
<evidence type="ECO:0000256" key="1">
    <source>
        <dbReference type="SAM" id="MobiDB-lite"/>
    </source>
</evidence>
<dbReference type="AlphaFoldDB" id="A0AAV6VUI4"/>
<name>A0AAV6VUI4_9ARAC</name>
<proteinExistence type="predicted"/>
<dbReference type="Proteomes" id="UP000827092">
    <property type="component" value="Unassembled WGS sequence"/>
</dbReference>
<evidence type="ECO:0000313" key="2">
    <source>
        <dbReference type="EMBL" id="KAG8199426.1"/>
    </source>
</evidence>
<reference evidence="2 3" key="1">
    <citation type="journal article" date="2022" name="Nat. Ecol. Evol.">
        <title>A masculinizing supergene underlies an exaggerated male reproductive morph in a spider.</title>
        <authorList>
            <person name="Hendrickx F."/>
            <person name="De Corte Z."/>
            <person name="Sonet G."/>
            <person name="Van Belleghem S.M."/>
            <person name="Kostlbacher S."/>
            <person name="Vangestel C."/>
        </authorList>
    </citation>
    <scope>NUCLEOTIDE SEQUENCE [LARGE SCALE GENOMIC DNA]</scope>
    <source>
        <strain evidence="2">W744_W776</strain>
    </source>
</reference>
<feature type="region of interest" description="Disordered" evidence="1">
    <location>
        <begin position="34"/>
        <end position="63"/>
    </location>
</feature>
<keyword evidence="3" id="KW-1185">Reference proteome</keyword>